<organism evidence="2 3">
    <name type="scientific">Acanthosepion pharaonis</name>
    <name type="common">Pharaoh cuttlefish</name>
    <name type="synonym">Sepia pharaonis</name>
    <dbReference type="NCBI Taxonomy" id="158019"/>
    <lineage>
        <taxon>Eukaryota</taxon>
        <taxon>Metazoa</taxon>
        <taxon>Spiralia</taxon>
        <taxon>Lophotrochozoa</taxon>
        <taxon>Mollusca</taxon>
        <taxon>Cephalopoda</taxon>
        <taxon>Coleoidea</taxon>
        <taxon>Decapodiformes</taxon>
        <taxon>Sepiida</taxon>
        <taxon>Sepiina</taxon>
        <taxon>Sepiidae</taxon>
        <taxon>Acanthosepion</taxon>
    </lineage>
</organism>
<dbReference type="PANTHER" id="PTHR33327:SF3">
    <property type="entry name" value="RNA-DIRECTED DNA POLYMERASE"/>
    <property type="match status" value="1"/>
</dbReference>
<dbReference type="OrthoDB" id="6159822at2759"/>
<name>A0A812CPI7_ACAPH</name>
<evidence type="ECO:0000313" key="2">
    <source>
        <dbReference type="EMBL" id="CAE1272309.1"/>
    </source>
</evidence>
<evidence type="ECO:0000259" key="1">
    <source>
        <dbReference type="Pfam" id="PF23055"/>
    </source>
</evidence>
<comment type="caution">
    <text evidence="2">The sequence shown here is derived from an EMBL/GenBank/DDBJ whole genome shotgun (WGS) entry which is preliminary data.</text>
</comment>
<dbReference type="InterPro" id="IPR055469">
    <property type="entry name" value="DUF7041"/>
</dbReference>
<dbReference type="EMBL" id="CAHIKZ030001680">
    <property type="protein sequence ID" value="CAE1272309.1"/>
    <property type="molecule type" value="Genomic_DNA"/>
</dbReference>
<evidence type="ECO:0000313" key="3">
    <source>
        <dbReference type="Proteomes" id="UP000597762"/>
    </source>
</evidence>
<sequence>MLLELGSSRRFPSGSKSREIEAVAQCLQGAFKAQCLPGAFKAQCLPGAFKAQCLPGVFKAQCLPGVFKAQCLPGAFKAQCLPEVFKAQCLPEVFKAQCLPGVFKAQCLREAFKAQCLPEAFKAQCLPEVTSIHRDLEPHHSYIRKVETLIRREREQRQADIKATRTVSSTHTPRGFSGSHNRQYHVSVNILSPSLSLISLATHSPTFPSHIPSSFLFFFLPQLYGQFHFALFDAKRITSQRTRYCYLVEKLPADIVEEVMDLLENVPDDNPYDRLKEAILKRTGASNEAMLRNLFTQVELGDRTPSQLLRHMRTLLGDNKMSENIMRSLWLDKLPTTTTQILAPMTEETQTEKLVDIADRIHESFRSRRVNSIQPQPAQQRDREFNDLKSTVERLSIQLQGLLQKDRQYRRDKCPGYRKRSFSRGRTDNRNRKDEICYYHKKFGPEARRCTHPCSFNNANAGNGNSSQ</sequence>
<proteinExistence type="predicted"/>
<dbReference type="Pfam" id="PF23055">
    <property type="entry name" value="DUF7041"/>
    <property type="match status" value="1"/>
</dbReference>
<gene>
    <name evidence="2" type="ORF">SPHA_37649</name>
</gene>
<dbReference type="AlphaFoldDB" id="A0A812CPI7"/>
<protein>
    <recommendedName>
        <fullName evidence="1">DUF7041 domain-containing protein</fullName>
    </recommendedName>
</protein>
<accession>A0A812CPI7</accession>
<keyword evidence="3" id="KW-1185">Reference proteome</keyword>
<feature type="domain" description="DUF7041" evidence="1">
    <location>
        <begin position="230"/>
        <end position="295"/>
    </location>
</feature>
<dbReference type="Proteomes" id="UP000597762">
    <property type="component" value="Unassembled WGS sequence"/>
</dbReference>
<dbReference type="PANTHER" id="PTHR33327">
    <property type="entry name" value="ENDONUCLEASE"/>
    <property type="match status" value="1"/>
</dbReference>
<reference evidence="2" key="1">
    <citation type="submission" date="2021-01" db="EMBL/GenBank/DDBJ databases">
        <authorList>
            <person name="Li R."/>
            <person name="Bekaert M."/>
        </authorList>
    </citation>
    <scope>NUCLEOTIDE SEQUENCE</scope>
    <source>
        <strain evidence="2">Farmed</strain>
    </source>
</reference>